<accession>A0A8H3R2Y7</accession>
<evidence type="ECO:0000313" key="1">
    <source>
        <dbReference type="EMBL" id="GET01422.1"/>
    </source>
</evidence>
<name>A0A8H3R2Y7_9GLOM</name>
<evidence type="ECO:0000313" key="2">
    <source>
        <dbReference type="Proteomes" id="UP000615446"/>
    </source>
</evidence>
<gene>
    <name evidence="1" type="ORF">RCL2_002783000</name>
</gene>
<comment type="caution">
    <text evidence="1">The sequence shown here is derived from an EMBL/GenBank/DDBJ whole genome shotgun (WGS) entry which is preliminary data.</text>
</comment>
<sequence>MNQDIENTLTIFQQTIQELLNFKKINEEFIYNTNFNAKTVKHKILNKLDYGFCGESPNIIILKPGLSSNSDEEILHVAKMYRKDFAMKSDSFLDIVADEAIFRRLIKCQEKWSYIRPLLEQWHTSNNFCSVLIVLFSSYRLLRLASRLGVYFLDKFESAIDYHSIVQVLDLIWVAVGIVTNIYITKKKILFSEIMNDEENNHICLKVWYLPLYASVAKSNYTTVIAYFLATIAAHPQLEKKLKYCSAFKISHDIDSGLHHVCFKFDEALETFGVRFIKGNISGNIINEDNLKNQITASQSKKERTDLLISEYLNDNSILHIVIFGMDNSLSHQLFQKYTPTKMHQKRLDHLIACYLNGLEAVGIVRTKVKDYNNQKKSKNQPITISSQLSQKDTNKILNEQSTDYLSDITKSQFKQKKHRITKEY</sequence>
<proteinExistence type="predicted"/>
<dbReference type="Proteomes" id="UP000615446">
    <property type="component" value="Unassembled WGS sequence"/>
</dbReference>
<protein>
    <submittedName>
        <fullName evidence="1">Uncharacterized protein</fullName>
    </submittedName>
</protein>
<reference evidence="1" key="1">
    <citation type="submission" date="2019-10" db="EMBL/GenBank/DDBJ databases">
        <title>Conservation and host-specific expression of non-tandemly repeated heterogenous ribosome RNA gene in arbuscular mycorrhizal fungi.</title>
        <authorList>
            <person name="Maeda T."/>
            <person name="Kobayashi Y."/>
            <person name="Nakagawa T."/>
            <person name="Ezawa T."/>
            <person name="Yamaguchi K."/>
            <person name="Bino T."/>
            <person name="Nishimoto Y."/>
            <person name="Shigenobu S."/>
            <person name="Kawaguchi M."/>
        </authorList>
    </citation>
    <scope>NUCLEOTIDE SEQUENCE</scope>
    <source>
        <strain evidence="1">HR1</strain>
    </source>
</reference>
<dbReference type="OrthoDB" id="10470410at2759"/>
<organism evidence="1 2">
    <name type="scientific">Rhizophagus clarus</name>
    <dbReference type="NCBI Taxonomy" id="94130"/>
    <lineage>
        <taxon>Eukaryota</taxon>
        <taxon>Fungi</taxon>
        <taxon>Fungi incertae sedis</taxon>
        <taxon>Mucoromycota</taxon>
        <taxon>Glomeromycotina</taxon>
        <taxon>Glomeromycetes</taxon>
        <taxon>Glomerales</taxon>
        <taxon>Glomeraceae</taxon>
        <taxon>Rhizophagus</taxon>
    </lineage>
</organism>
<dbReference type="EMBL" id="BLAL01000300">
    <property type="protein sequence ID" value="GET01422.1"/>
    <property type="molecule type" value="Genomic_DNA"/>
</dbReference>
<dbReference type="AlphaFoldDB" id="A0A8H3R2Y7"/>